<dbReference type="PANTHER" id="PTHR12436">
    <property type="entry name" value="80 KDA MCM3-ASSOCIATED PROTEIN"/>
    <property type="match status" value="1"/>
</dbReference>
<proteinExistence type="predicted"/>
<reference evidence="5" key="3">
    <citation type="submission" date="2020-10" db="UniProtKB">
        <authorList>
            <consortium name="WormBaseParasite"/>
        </authorList>
    </citation>
    <scope>IDENTIFICATION</scope>
</reference>
<dbReference type="GO" id="GO:0005737">
    <property type="term" value="C:cytoplasm"/>
    <property type="evidence" value="ECO:0007669"/>
    <property type="project" value="TreeGrafter"/>
</dbReference>
<dbReference type="EMBL" id="LK028576">
    <property type="protein sequence ID" value="CDS15546.1"/>
    <property type="molecule type" value="Genomic_DNA"/>
</dbReference>
<dbReference type="PANTHER" id="PTHR12436:SF3">
    <property type="entry name" value="GERMINAL-CENTER ASSOCIATED NUCLEAR PROTEIN"/>
    <property type="match status" value="1"/>
</dbReference>
<dbReference type="Proteomes" id="UP000492820">
    <property type="component" value="Unassembled WGS sequence"/>
</dbReference>
<sequence length="1340" mass="148727">MNPQSRAPSVLSFGRMHEGAGLFGNLSGSLVQKSLFPPKSSALSHCLFGFSFNASKTKTDNNVSPSEPTFEVEQRVSSNADRLPSEKSSERNFYSGLWVSSGNGMQQTGLFSTSTTQAPAKDVLVSQNLSFGIKKPLDLPNIPPESLNLLTKRSDLGIFQLPNKFYQTACSSNKKQASQTEQVEQQISHSTTPMMAKLNCVSLGQNQEIAAQKAKLVAEGLIPGFAEPYEECSYRKNEPTSSLPFQDSTSPPSFFSNNAMKDTAGPGTGAALTVQERLAVLEASDKAEHERRQSTCSHPDLTNKLPSNQSIIVGTCPDMCPETERYLRELRQRVSVFECQSGGSSSAPWQMDHTRAVKDYSRSAADQAEPLPWELRPPEVLQRTMNYLLSAIADRPEIDTTGNLWKPWYEFLWTRTRAIRKDITQQRLCSPAIVSIVEKITRFHIFCAARLVDQSMDAFDPRINSENLTQCLQTLKELYGDLQGAPADLCPCEPEFRAYMILMKLNDCSVLDEVQKFPDALRKSKEVQFAIAVHSAVAEHNHVRFFRLVRAADCLTACLLHRYFSQVRSHALLALSAAFCRHPRHEVTFPLATFVNQLGFESRKDAQAFCEHWNLHVSGDNLIFKRHSLPREPELAWQERRAFNLIEGKRLGRSLADLFNGGPIDPSYAKPGPVHSSFDSGGHLLSVQEIQESPYYPSLSTLTGLSLSMDKLKSSSVLAGGTNTGDSSNLHLEQPAFKLDSMFVGPSEPIFSDEAKSEASMAIFNEVLNGEIRRVLTMDLRETKAAESMADELIEETIKSNLTQIVEEEITLRLGFLSSLVEEIAESIIRTFVNNSLREVVSDVISESVVSAISGDILMEALSEFALRVLKKTRSEHLNMRRLLKRTFSSWKAICLEEQRRDVPTRDFIRSIPAAPPPHLWLGDFSVEELCSPRRAWLRAFPERENYALKRARLCSSSSATDANLAYRPLGPIHGLSHEACIGVIVSTAAHFFSRWLCNKLRNHTNFTLLPSVDYLTGTEVGLIVIGDGPSHLEIPQLRLLPSELGKSAEHSDTVESIVFPPPIDGNATMAYCWNTLLQTGLQWLVKKVAVVSGDGDGSGGTMAKTENSATLQPLFPQSSTLVELVSSRVQAAFLTPLLVLIGHWTEQGLTHPDPHYLLTAYNQILDPLPRSICTSLVISPLPEPLPPNISWHEAVDRWHSFLLTLRFPENLAASCELSPNFCERWRRVSALLIPWGPLCIRLVRARLDTVLDDDGQSVSASTTIEVVPAAARALDQLGPQFSVASIVREFKFRPPKVQPADGDWQPREPSASSDAVAQQLQELDAKIAKLSNDVRLILK</sequence>
<evidence type="ECO:0000313" key="5">
    <source>
        <dbReference type="WBParaSite" id="EgrG_000794600"/>
    </source>
</evidence>
<evidence type="ECO:0000313" key="4">
    <source>
        <dbReference type="Proteomes" id="UP000492820"/>
    </source>
</evidence>
<reference evidence="3" key="2">
    <citation type="submission" date="2014-06" db="EMBL/GenBank/DDBJ databases">
        <authorList>
            <person name="Aslett M."/>
        </authorList>
    </citation>
    <scope>NUCLEOTIDE SEQUENCE</scope>
</reference>
<dbReference type="Gene3D" id="1.25.40.990">
    <property type="match status" value="1"/>
</dbReference>
<accession>A0A068W7C4</accession>
<dbReference type="WBParaSite" id="EgrG_000794600">
    <property type="protein sequence ID" value="EgrG_000794600"/>
    <property type="gene ID" value="EgrG_000794600"/>
</dbReference>
<dbReference type="InterPro" id="IPR005062">
    <property type="entry name" value="SAC3/GANP/THP3_conserved"/>
</dbReference>
<dbReference type="GO" id="GO:0006406">
    <property type="term" value="P:mRNA export from nucleus"/>
    <property type="evidence" value="ECO:0007669"/>
    <property type="project" value="TreeGrafter"/>
</dbReference>
<dbReference type="Pfam" id="PF03399">
    <property type="entry name" value="SAC3_GANP"/>
    <property type="match status" value="1"/>
</dbReference>
<dbReference type="GO" id="GO:0070390">
    <property type="term" value="C:transcription export complex 2"/>
    <property type="evidence" value="ECO:0007669"/>
    <property type="project" value="TreeGrafter"/>
</dbReference>
<gene>
    <name evidence="3" type="ORF">EgrG_000794600</name>
</gene>
<evidence type="ECO:0000259" key="2">
    <source>
        <dbReference type="Pfam" id="PF03399"/>
    </source>
</evidence>
<dbReference type="OrthoDB" id="21502at2759"/>
<feature type="region of interest" description="Disordered" evidence="1">
    <location>
        <begin position="284"/>
        <end position="304"/>
    </location>
</feature>
<name>A0A068W7C4_ECHGR</name>
<evidence type="ECO:0000256" key="1">
    <source>
        <dbReference type="SAM" id="MobiDB-lite"/>
    </source>
</evidence>
<protein>
    <submittedName>
        <fullName evidence="3 5">80 kDa MCM3 associated protein</fullName>
    </submittedName>
</protein>
<organism evidence="3">
    <name type="scientific">Echinococcus granulosus</name>
    <name type="common">Hydatid tapeworm</name>
    <dbReference type="NCBI Taxonomy" id="6210"/>
    <lineage>
        <taxon>Eukaryota</taxon>
        <taxon>Metazoa</taxon>
        <taxon>Spiralia</taxon>
        <taxon>Lophotrochozoa</taxon>
        <taxon>Platyhelminthes</taxon>
        <taxon>Cestoda</taxon>
        <taxon>Eucestoda</taxon>
        <taxon>Cyclophyllidea</taxon>
        <taxon>Taeniidae</taxon>
        <taxon>Echinococcus</taxon>
        <taxon>Echinococcus granulosus group</taxon>
    </lineage>
</organism>
<feature type="compositionally biased region" description="Polar residues" evidence="1">
    <location>
        <begin position="58"/>
        <end position="67"/>
    </location>
</feature>
<evidence type="ECO:0000313" key="3">
    <source>
        <dbReference type="EMBL" id="CDS15546.1"/>
    </source>
</evidence>
<feature type="domain" description="SAC3/GANP/THP3 conserved" evidence="2">
    <location>
        <begin position="319"/>
        <end position="618"/>
    </location>
</feature>
<feature type="region of interest" description="Disordered" evidence="1">
    <location>
        <begin position="58"/>
        <end position="88"/>
    </location>
</feature>
<feature type="compositionally biased region" description="Basic and acidic residues" evidence="1">
    <location>
        <begin position="284"/>
        <end position="293"/>
    </location>
</feature>
<reference evidence="3 4" key="1">
    <citation type="journal article" date="2013" name="Nature">
        <title>The genomes of four tapeworm species reveal adaptations to parasitism.</title>
        <authorList>
            <person name="Tsai I.J."/>
            <person name="Zarowiecki M."/>
            <person name="Holroyd N."/>
            <person name="Garciarrubio A."/>
            <person name="Sanchez-Flores A."/>
            <person name="Brooks K.L."/>
            <person name="Tracey A."/>
            <person name="Bobes R.J."/>
            <person name="Fragoso G."/>
            <person name="Sciutto E."/>
            <person name="Aslett M."/>
            <person name="Beasley H."/>
            <person name="Bennett H.M."/>
            <person name="Cai J."/>
            <person name="Camicia F."/>
            <person name="Clark R."/>
            <person name="Cucher M."/>
            <person name="De Silva N."/>
            <person name="Day T.A."/>
            <person name="Deplazes P."/>
            <person name="Estrada K."/>
            <person name="Fernandez C."/>
            <person name="Holland P.W."/>
            <person name="Hou J."/>
            <person name="Hu S."/>
            <person name="Huckvale T."/>
            <person name="Hung S.S."/>
            <person name="Kamenetzky L."/>
            <person name="Keane J.A."/>
            <person name="Kiss F."/>
            <person name="Koziol U."/>
            <person name="Lambert O."/>
            <person name="Liu K."/>
            <person name="Luo X."/>
            <person name="Luo Y."/>
            <person name="Macchiaroli N."/>
            <person name="Nichol S."/>
            <person name="Paps J."/>
            <person name="Parkinson J."/>
            <person name="Pouchkina-Stantcheva N."/>
            <person name="Riddiford N."/>
            <person name="Rosenzvit M."/>
            <person name="Salinas G."/>
            <person name="Wasmuth J.D."/>
            <person name="Zamanian M."/>
            <person name="Zheng Y."/>
            <person name="Cai X."/>
            <person name="Soberon X."/>
            <person name="Olson P.D."/>
            <person name="Laclette J.P."/>
            <person name="Brehm K."/>
            <person name="Berriman M."/>
            <person name="Garciarrubio A."/>
            <person name="Bobes R.J."/>
            <person name="Fragoso G."/>
            <person name="Sanchez-Flores A."/>
            <person name="Estrada K."/>
            <person name="Cevallos M.A."/>
            <person name="Morett E."/>
            <person name="Gonzalez V."/>
            <person name="Portillo T."/>
            <person name="Ochoa-Leyva A."/>
            <person name="Jose M.V."/>
            <person name="Sciutto E."/>
            <person name="Landa A."/>
            <person name="Jimenez L."/>
            <person name="Valdes V."/>
            <person name="Carrero J.C."/>
            <person name="Larralde C."/>
            <person name="Morales-Montor J."/>
            <person name="Limon-Lason J."/>
            <person name="Soberon X."/>
            <person name="Laclette J.P."/>
        </authorList>
    </citation>
    <scope>NUCLEOTIDE SEQUENCE [LARGE SCALE GENOMIC DNA]</scope>
</reference>
<dbReference type="InterPro" id="IPR045107">
    <property type="entry name" value="SAC3/GANP/THP3"/>
</dbReference>